<dbReference type="SUPFAM" id="SSF50494">
    <property type="entry name" value="Trypsin-like serine proteases"/>
    <property type="match status" value="1"/>
</dbReference>
<organism evidence="7 8">
    <name type="scientific">Dreissena polymorpha</name>
    <name type="common">Zebra mussel</name>
    <name type="synonym">Mytilus polymorpha</name>
    <dbReference type="NCBI Taxonomy" id="45954"/>
    <lineage>
        <taxon>Eukaryota</taxon>
        <taxon>Metazoa</taxon>
        <taxon>Spiralia</taxon>
        <taxon>Lophotrochozoa</taxon>
        <taxon>Mollusca</taxon>
        <taxon>Bivalvia</taxon>
        <taxon>Autobranchia</taxon>
        <taxon>Heteroconchia</taxon>
        <taxon>Euheterodonta</taxon>
        <taxon>Imparidentia</taxon>
        <taxon>Neoheterodontei</taxon>
        <taxon>Myida</taxon>
        <taxon>Dreissenoidea</taxon>
        <taxon>Dreissenidae</taxon>
        <taxon>Dreissena</taxon>
    </lineage>
</organism>
<reference evidence="7" key="2">
    <citation type="submission" date="2020-11" db="EMBL/GenBank/DDBJ databases">
        <authorList>
            <person name="McCartney M.A."/>
            <person name="Auch B."/>
            <person name="Kono T."/>
            <person name="Mallez S."/>
            <person name="Becker A."/>
            <person name="Gohl D.M."/>
            <person name="Silverstein K.A.T."/>
            <person name="Koren S."/>
            <person name="Bechman K.B."/>
            <person name="Herman A."/>
            <person name="Abrahante J.E."/>
            <person name="Garbe J."/>
        </authorList>
    </citation>
    <scope>NUCLEOTIDE SEQUENCE</scope>
    <source>
        <strain evidence="7">Duluth1</strain>
        <tissue evidence="7">Whole animal</tissue>
    </source>
</reference>
<evidence type="ECO:0000256" key="4">
    <source>
        <dbReference type="ARBA" id="ARBA00023157"/>
    </source>
</evidence>
<dbReference type="InterPro" id="IPR043504">
    <property type="entry name" value="Peptidase_S1_PA_chymotrypsin"/>
</dbReference>
<dbReference type="Pfam" id="PF00089">
    <property type="entry name" value="Trypsin"/>
    <property type="match status" value="1"/>
</dbReference>
<sequence length="87" mass="9757">MMLYIFRALQHPGYREGAPYPNDIALLKLSAPVAFEEHVFPACVPEVGTVYNTSQDECWISGWGDTKSQSMLQCLISNTQTLFRGCI</sequence>
<proteinExistence type="predicted"/>
<evidence type="ECO:0000256" key="1">
    <source>
        <dbReference type="ARBA" id="ARBA00022670"/>
    </source>
</evidence>
<keyword evidence="2" id="KW-0732">Signal</keyword>
<keyword evidence="3" id="KW-0378">Hydrolase</keyword>
<dbReference type="InterPro" id="IPR009003">
    <property type="entry name" value="Peptidase_S1_PA"/>
</dbReference>
<name>A0A9D4LKW9_DREPO</name>
<dbReference type="GO" id="GO:0004252">
    <property type="term" value="F:serine-type endopeptidase activity"/>
    <property type="evidence" value="ECO:0007669"/>
    <property type="project" value="InterPro"/>
</dbReference>
<dbReference type="PANTHER" id="PTHR24253:SF159">
    <property type="entry name" value="SERINE PROTEASE 42"/>
    <property type="match status" value="1"/>
</dbReference>
<evidence type="ECO:0000256" key="3">
    <source>
        <dbReference type="ARBA" id="ARBA00022801"/>
    </source>
</evidence>
<gene>
    <name evidence="7" type="ORF">DPMN_023540</name>
</gene>
<feature type="domain" description="Peptidase S1" evidence="6">
    <location>
        <begin position="7"/>
        <end position="76"/>
    </location>
</feature>
<reference evidence="7" key="1">
    <citation type="journal article" date="2019" name="bioRxiv">
        <title>The Genome of the Zebra Mussel, Dreissena polymorpha: A Resource for Invasive Species Research.</title>
        <authorList>
            <person name="McCartney M.A."/>
            <person name="Auch B."/>
            <person name="Kono T."/>
            <person name="Mallez S."/>
            <person name="Zhang Y."/>
            <person name="Obille A."/>
            <person name="Becker A."/>
            <person name="Abrahante J.E."/>
            <person name="Garbe J."/>
            <person name="Badalamenti J.P."/>
            <person name="Herman A."/>
            <person name="Mangelson H."/>
            <person name="Liachko I."/>
            <person name="Sullivan S."/>
            <person name="Sone E.D."/>
            <person name="Koren S."/>
            <person name="Silverstein K.A.T."/>
            <person name="Beckman K.B."/>
            <person name="Gohl D.M."/>
        </authorList>
    </citation>
    <scope>NUCLEOTIDE SEQUENCE</scope>
    <source>
        <strain evidence="7">Duluth1</strain>
        <tissue evidence="7">Whole animal</tissue>
    </source>
</reference>
<evidence type="ECO:0000256" key="5">
    <source>
        <dbReference type="ARBA" id="ARBA00023180"/>
    </source>
</evidence>
<dbReference type="AlphaFoldDB" id="A0A9D4LKW9"/>
<protein>
    <recommendedName>
        <fullName evidence="6">Peptidase S1 domain-containing protein</fullName>
    </recommendedName>
</protein>
<evidence type="ECO:0000313" key="7">
    <source>
        <dbReference type="EMBL" id="KAH3860630.1"/>
    </source>
</evidence>
<keyword evidence="4" id="KW-1015">Disulfide bond</keyword>
<dbReference type="Proteomes" id="UP000828390">
    <property type="component" value="Unassembled WGS sequence"/>
</dbReference>
<evidence type="ECO:0000256" key="2">
    <source>
        <dbReference type="ARBA" id="ARBA00022729"/>
    </source>
</evidence>
<dbReference type="PANTHER" id="PTHR24253">
    <property type="entry name" value="TRANSMEMBRANE PROTEASE SERINE"/>
    <property type="match status" value="1"/>
</dbReference>
<keyword evidence="1" id="KW-0645">Protease</keyword>
<dbReference type="InterPro" id="IPR001254">
    <property type="entry name" value="Trypsin_dom"/>
</dbReference>
<dbReference type="EMBL" id="JAIWYP010000002">
    <property type="protein sequence ID" value="KAH3860630.1"/>
    <property type="molecule type" value="Genomic_DNA"/>
</dbReference>
<evidence type="ECO:0000259" key="6">
    <source>
        <dbReference type="Pfam" id="PF00089"/>
    </source>
</evidence>
<dbReference type="GO" id="GO:0006508">
    <property type="term" value="P:proteolysis"/>
    <property type="evidence" value="ECO:0007669"/>
    <property type="project" value="UniProtKB-KW"/>
</dbReference>
<keyword evidence="8" id="KW-1185">Reference proteome</keyword>
<comment type="caution">
    <text evidence="7">The sequence shown here is derived from an EMBL/GenBank/DDBJ whole genome shotgun (WGS) entry which is preliminary data.</text>
</comment>
<keyword evidence="5" id="KW-0325">Glycoprotein</keyword>
<evidence type="ECO:0000313" key="8">
    <source>
        <dbReference type="Proteomes" id="UP000828390"/>
    </source>
</evidence>
<accession>A0A9D4LKW9</accession>
<dbReference type="Gene3D" id="2.40.10.10">
    <property type="entry name" value="Trypsin-like serine proteases"/>
    <property type="match status" value="1"/>
</dbReference>